<dbReference type="Gene3D" id="3.40.430.10">
    <property type="entry name" value="Dihydrofolate Reductase, subunit A"/>
    <property type="match status" value="1"/>
</dbReference>
<protein>
    <recommendedName>
        <fullName evidence="9">2,5-diamino-6-(ribosylamino)-4(3H)-pyrimidinone 5'-phosphate reductase</fullName>
        <ecNumber evidence="9">1.1.1.302</ecNumber>
    </recommendedName>
</protein>
<name>A0A133VGW9_9EURY</name>
<dbReference type="GO" id="GO:0050661">
    <property type="term" value="F:NADP binding"/>
    <property type="evidence" value="ECO:0007669"/>
    <property type="project" value="InterPro"/>
</dbReference>
<dbReference type="SUPFAM" id="SSF53597">
    <property type="entry name" value="Dihydrofolate reductase-like"/>
    <property type="match status" value="1"/>
</dbReference>
<evidence type="ECO:0000256" key="7">
    <source>
        <dbReference type="ARBA" id="ARBA00047550"/>
    </source>
</evidence>
<keyword evidence="4" id="KW-0686">Riboflavin biosynthesis</keyword>
<dbReference type="GO" id="GO:0008703">
    <property type="term" value="F:5-amino-6-(5-phosphoribosylamino)uracil reductase activity"/>
    <property type="evidence" value="ECO:0007669"/>
    <property type="project" value="InterPro"/>
</dbReference>
<evidence type="ECO:0000256" key="4">
    <source>
        <dbReference type="ARBA" id="ARBA00022619"/>
    </source>
</evidence>
<dbReference type="InterPro" id="IPR050765">
    <property type="entry name" value="Riboflavin_Biosynth_HTPR"/>
</dbReference>
<reference evidence="11 12" key="1">
    <citation type="journal article" date="2016" name="Sci. Rep.">
        <title>Metabolic traits of an uncultured archaeal lineage -MSBL1- from brine pools of the Red Sea.</title>
        <authorList>
            <person name="Mwirichia R."/>
            <person name="Alam I."/>
            <person name="Rashid M."/>
            <person name="Vinu M."/>
            <person name="Ba-Alawi W."/>
            <person name="Anthony Kamau A."/>
            <person name="Kamanda Ngugi D."/>
            <person name="Goker M."/>
            <person name="Klenk H.P."/>
            <person name="Bajic V."/>
            <person name="Stingl U."/>
        </authorList>
    </citation>
    <scope>NUCLEOTIDE SEQUENCE [LARGE SCALE GENOMIC DNA]</scope>
    <source>
        <strain evidence="11">SCGC-AAA382A13</strain>
    </source>
</reference>
<sequence>MKNSDKPYVILNAAMTVDGKIASKTGNSQISCDRDLDRVHRLRSEVDGIMIGIETVLADDSELTVRRVKGENPIRIVIDSKGRTPSDARVLDDSAPTIIGSSELIKDRDKKRLQSLNAEVIITGEETVDLSSLLQILKKEKGMNKLLLEGGSTLNWSMMKEGLVDEIRIAIHPTIIGGKDAKTLVDGEGMEKIRNGIKLSLMNTEKVGKDIVLTYEWGNQDND</sequence>
<evidence type="ECO:0000256" key="2">
    <source>
        <dbReference type="ARBA" id="ARBA00009723"/>
    </source>
</evidence>
<comment type="pathway">
    <text evidence="1">Cofactor biosynthesis; riboflavin biosynthesis.</text>
</comment>
<dbReference type="InterPro" id="IPR024072">
    <property type="entry name" value="DHFR-like_dom_sf"/>
</dbReference>
<evidence type="ECO:0000256" key="5">
    <source>
        <dbReference type="ARBA" id="ARBA00022857"/>
    </source>
</evidence>
<organism evidence="11 12">
    <name type="scientific">candidate division MSBL1 archaeon SCGC-AAA382A13</name>
    <dbReference type="NCBI Taxonomy" id="1698279"/>
    <lineage>
        <taxon>Archaea</taxon>
        <taxon>Methanobacteriati</taxon>
        <taxon>Methanobacteriota</taxon>
        <taxon>candidate division MSBL1</taxon>
    </lineage>
</organism>
<comment type="subunit">
    <text evidence="3">Homodimer.</text>
</comment>
<feature type="domain" description="Bacterial bifunctional deaminase-reductase C-terminal" evidence="10">
    <location>
        <begin position="7"/>
        <end position="213"/>
    </location>
</feature>
<dbReference type="PANTHER" id="PTHR38011">
    <property type="entry name" value="DIHYDROFOLATE REDUCTASE FAMILY PROTEIN (AFU_ORTHOLOGUE AFUA_8G06820)"/>
    <property type="match status" value="1"/>
</dbReference>
<dbReference type="GO" id="GO:0009231">
    <property type="term" value="P:riboflavin biosynthetic process"/>
    <property type="evidence" value="ECO:0007669"/>
    <property type="project" value="UniProtKB-UniPathway"/>
</dbReference>
<dbReference type="PANTHER" id="PTHR38011:SF7">
    <property type="entry name" value="2,5-DIAMINO-6-RIBOSYLAMINO-4(3H)-PYRIMIDINONE 5'-PHOSPHATE REDUCTASE"/>
    <property type="match status" value="1"/>
</dbReference>
<comment type="catalytic activity">
    <reaction evidence="7">
        <text>2,5-diamino-6-(1-D-ribitylamino)pyrimidin-4(3H)-one 5'-phosphate + NAD(+) = 2,5-diamino-6-(1-D-ribosylamino)pyrimidin-4(3H)-one 5'-phosphate + NADH + H(+)</text>
        <dbReference type="Rhea" id="RHEA:27274"/>
        <dbReference type="ChEBI" id="CHEBI:15378"/>
        <dbReference type="ChEBI" id="CHEBI:57540"/>
        <dbReference type="ChEBI" id="CHEBI:57945"/>
        <dbReference type="ChEBI" id="CHEBI:58890"/>
        <dbReference type="ChEBI" id="CHEBI:59545"/>
        <dbReference type="EC" id="1.1.1.302"/>
    </reaction>
</comment>
<keyword evidence="5" id="KW-0521">NADP</keyword>
<keyword evidence="6" id="KW-0560">Oxidoreductase</keyword>
<dbReference type="AlphaFoldDB" id="A0A133VGW9"/>
<proteinExistence type="inferred from homology"/>
<dbReference type="InterPro" id="IPR011549">
    <property type="entry name" value="RibD_C"/>
</dbReference>
<dbReference type="Proteomes" id="UP000070311">
    <property type="component" value="Unassembled WGS sequence"/>
</dbReference>
<evidence type="ECO:0000256" key="1">
    <source>
        <dbReference type="ARBA" id="ARBA00005104"/>
    </source>
</evidence>
<evidence type="ECO:0000256" key="6">
    <source>
        <dbReference type="ARBA" id="ARBA00023002"/>
    </source>
</evidence>
<dbReference type="EMBL" id="LHYD01000002">
    <property type="protein sequence ID" value="KXB05688.1"/>
    <property type="molecule type" value="Genomic_DNA"/>
</dbReference>
<dbReference type="InterPro" id="IPR006401">
    <property type="entry name" value="Rib_reduct_arc"/>
</dbReference>
<keyword evidence="12" id="KW-1185">Reference proteome</keyword>
<comment type="similarity">
    <text evidence="2">Belongs to the HTP reductase family.</text>
</comment>
<evidence type="ECO:0000259" key="10">
    <source>
        <dbReference type="Pfam" id="PF01872"/>
    </source>
</evidence>
<accession>A0A133VGW9</accession>
<dbReference type="NCBIfam" id="TIGR00227">
    <property type="entry name" value="ribD_Cterm"/>
    <property type="match status" value="1"/>
</dbReference>
<dbReference type="EC" id="1.1.1.302" evidence="9"/>
<comment type="caution">
    <text evidence="11">The sequence shown here is derived from an EMBL/GenBank/DDBJ whole genome shotgun (WGS) entry which is preliminary data.</text>
</comment>
<evidence type="ECO:0000256" key="9">
    <source>
        <dbReference type="NCBIfam" id="TIGR01508"/>
    </source>
</evidence>
<dbReference type="PATRIC" id="fig|1698279.3.peg.136"/>
<dbReference type="NCBIfam" id="TIGR01508">
    <property type="entry name" value="rib_reduct_arch"/>
    <property type="match status" value="1"/>
</dbReference>
<comment type="catalytic activity">
    <reaction evidence="8">
        <text>2,5-diamino-6-(1-D-ribitylamino)pyrimidin-4(3H)-one 5'-phosphate + NADP(+) = 2,5-diamino-6-(1-D-ribosylamino)pyrimidin-4(3H)-one 5'-phosphate + NADPH + H(+)</text>
        <dbReference type="Rhea" id="RHEA:27278"/>
        <dbReference type="ChEBI" id="CHEBI:15378"/>
        <dbReference type="ChEBI" id="CHEBI:57783"/>
        <dbReference type="ChEBI" id="CHEBI:58349"/>
        <dbReference type="ChEBI" id="CHEBI:58890"/>
        <dbReference type="ChEBI" id="CHEBI:59545"/>
        <dbReference type="EC" id="1.1.1.302"/>
    </reaction>
</comment>
<evidence type="ECO:0000313" key="12">
    <source>
        <dbReference type="Proteomes" id="UP000070311"/>
    </source>
</evidence>
<dbReference type="Pfam" id="PF01872">
    <property type="entry name" value="RibD_C"/>
    <property type="match status" value="1"/>
</dbReference>
<evidence type="ECO:0000313" key="11">
    <source>
        <dbReference type="EMBL" id="KXB05688.1"/>
    </source>
</evidence>
<evidence type="ECO:0000256" key="3">
    <source>
        <dbReference type="ARBA" id="ARBA00011738"/>
    </source>
</evidence>
<evidence type="ECO:0000256" key="8">
    <source>
        <dbReference type="ARBA" id="ARBA00049020"/>
    </source>
</evidence>
<gene>
    <name evidence="11" type="ORF">AKJ50_00185</name>
</gene>
<dbReference type="UniPathway" id="UPA00275"/>
<dbReference type="InterPro" id="IPR002734">
    <property type="entry name" value="RibDG_C"/>
</dbReference>